<dbReference type="EMBL" id="JANRMI010000001">
    <property type="protein sequence ID" value="MDG0815242.1"/>
    <property type="molecule type" value="Genomic_DNA"/>
</dbReference>
<evidence type="ECO:0000313" key="2">
    <source>
        <dbReference type="EMBL" id="MDG0815242.1"/>
    </source>
</evidence>
<name>A0ABT6DEI7_9BACT</name>
<gene>
    <name evidence="2" type="ORF">NWE73_02645</name>
</gene>
<protein>
    <submittedName>
        <fullName evidence="2">Uncharacterized protein</fullName>
    </submittedName>
</protein>
<dbReference type="RefSeq" id="WP_277576719.1">
    <property type="nucleotide sequence ID" value="NZ_JANRMI010000001.1"/>
</dbReference>
<proteinExistence type="predicted"/>
<keyword evidence="1" id="KW-0175">Coiled coil</keyword>
<sequence length="140" mass="16026">MGDDSSRSIVKSLKKEWSLFLEAFQGEENSETEKSNQKSTDAFDFSQVEVMNLDKVREITKGLTEDRKKLNQKLETLSKELDLNSAKLESLRLVGGNEDETYQRIQELNDLGHAMAEAMAKLDKKLREARSKELEIQEEA</sequence>
<accession>A0ABT6DEI7</accession>
<evidence type="ECO:0000313" key="3">
    <source>
        <dbReference type="Proteomes" id="UP001152321"/>
    </source>
</evidence>
<keyword evidence="3" id="KW-1185">Reference proteome</keyword>
<reference evidence="2" key="1">
    <citation type="submission" date="2022-08" db="EMBL/GenBank/DDBJ databases">
        <title>Novel Bdellovibrio Species Isolated from Svalbard: Designation Bdellovibrio svalbardensis.</title>
        <authorList>
            <person name="Mitchell R.J."/>
            <person name="Choi S.Y."/>
        </authorList>
    </citation>
    <scope>NUCLEOTIDE SEQUENCE</scope>
    <source>
        <strain evidence="2">PAP01</strain>
    </source>
</reference>
<comment type="caution">
    <text evidence="2">The sequence shown here is derived from an EMBL/GenBank/DDBJ whole genome shotgun (WGS) entry which is preliminary data.</text>
</comment>
<dbReference type="Proteomes" id="UP001152321">
    <property type="component" value="Unassembled WGS sequence"/>
</dbReference>
<feature type="coiled-coil region" evidence="1">
    <location>
        <begin position="53"/>
        <end position="87"/>
    </location>
</feature>
<evidence type="ECO:0000256" key="1">
    <source>
        <dbReference type="SAM" id="Coils"/>
    </source>
</evidence>
<organism evidence="2 3">
    <name type="scientific">Bdellovibrio svalbardensis</name>
    <dbReference type="NCBI Taxonomy" id="2972972"/>
    <lineage>
        <taxon>Bacteria</taxon>
        <taxon>Pseudomonadati</taxon>
        <taxon>Bdellovibrionota</taxon>
        <taxon>Bdellovibrionia</taxon>
        <taxon>Bdellovibrionales</taxon>
        <taxon>Pseudobdellovibrionaceae</taxon>
        <taxon>Bdellovibrio</taxon>
    </lineage>
</organism>